<accession>A0A1T5HWE7</accession>
<name>A0A1T5HWE7_9GAMM</name>
<protein>
    <recommendedName>
        <fullName evidence="2">Chalcone isomerase domain-containing protein</fullName>
    </recommendedName>
</protein>
<dbReference type="InterPro" id="IPR016087">
    <property type="entry name" value="Chalcone_isomerase"/>
</dbReference>
<keyword evidence="1" id="KW-0732">Signal</keyword>
<feature type="chain" id="PRO_5012368973" description="Chalcone isomerase domain-containing protein" evidence="1">
    <location>
        <begin position="22"/>
        <end position="165"/>
    </location>
</feature>
<proteinExistence type="predicted"/>
<evidence type="ECO:0000259" key="2">
    <source>
        <dbReference type="Pfam" id="PF16036"/>
    </source>
</evidence>
<feature type="domain" description="Chalcone isomerase" evidence="2">
    <location>
        <begin position="43"/>
        <end position="164"/>
    </location>
</feature>
<evidence type="ECO:0000313" key="3">
    <source>
        <dbReference type="EMBL" id="SKC31161.1"/>
    </source>
</evidence>
<gene>
    <name evidence="3" type="ORF">CZ809_00639</name>
</gene>
<evidence type="ECO:0000313" key="4">
    <source>
        <dbReference type="Proteomes" id="UP000189966"/>
    </source>
</evidence>
<dbReference type="EMBL" id="FUZI01000001">
    <property type="protein sequence ID" value="SKC31161.1"/>
    <property type="molecule type" value="Genomic_DNA"/>
</dbReference>
<organism evidence="3 4">
    <name type="scientific">Photobacterium piscicola</name>
    <dbReference type="NCBI Taxonomy" id="1378299"/>
    <lineage>
        <taxon>Bacteria</taxon>
        <taxon>Pseudomonadati</taxon>
        <taxon>Pseudomonadota</taxon>
        <taxon>Gammaproteobacteria</taxon>
        <taxon>Vibrionales</taxon>
        <taxon>Vibrionaceae</taxon>
        <taxon>Photobacterium</taxon>
    </lineage>
</organism>
<sequence length="165" mass="18838">MKSSLMALLLMTTFFCSSVQASAWYTWPTVGESTLKWGWWQIYIAQLKTPSGKYVASDPNLALIIRYLRDIDKEDLLIATDKQWQHLGISSQQRQQWLNQLAQQWPNVKQGDRLVFVKNATEGRFYQAGKPLGKPLSTALSNAFIGIWLSTDTAYPKLRLQLIGQ</sequence>
<dbReference type="RefSeq" id="WP_235865767.1">
    <property type="nucleotide sequence ID" value="NZ_FUZI01000001.1"/>
</dbReference>
<dbReference type="AlphaFoldDB" id="A0A1T5HWE7"/>
<dbReference type="Pfam" id="PF16036">
    <property type="entry name" value="Chalcone_3"/>
    <property type="match status" value="1"/>
</dbReference>
<feature type="signal peptide" evidence="1">
    <location>
        <begin position="1"/>
        <end position="21"/>
    </location>
</feature>
<evidence type="ECO:0000256" key="1">
    <source>
        <dbReference type="SAM" id="SignalP"/>
    </source>
</evidence>
<reference evidence="3 4" key="1">
    <citation type="submission" date="2017-02" db="EMBL/GenBank/DDBJ databases">
        <authorList>
            <person name="Peterson S.W."/>
        </authorList>
    </citation>
    <scope>NUCLEOTIDE SEQUENCE [LARGE SCALE GENOMIC DNA]</scope>
    <source>
        <strain evidence="4">type strain: NCCB 100098</strain>
    </source>
</reference>
<dbReference type="Proteomes" id="UP000189966">
    <property type="component" value="Unassembled WGS sequence"/>
</dbReference>